<feature type="active site" description="Nucleophile" evidence="8">
    <location>
        <position position="51"/>
    </location>
</feature>
<dbReference type="GO" id="GO:0004298">
    <property type="term" value="F:threonine-type endopeptidase activity"/>
    <property type="evidence" value="ECO:0007669"/>
    <property type="project" value="UniProtKB-KW"/>
</dbReference>
<reference evidence="10" key="1">
    <citation type="journal article" date="2014" name="Int. J. Syst. Evol. Microbiol.">
        <title>Complete genome sequence of Corynebacterium casei LMG S-19264T (=DSM 44701T), isolated from a smear-ripened cheese.</title>
        <authorList>
            <consortium name="US DOE Joint Genome Institute (JGI-PGF)"/>
            <person name="Walter F."/>
            <person name="Albersmeier A."/>
            <person name="Kalinowski J."/>
            <person name="Ruckert C."/>
        </authorList>
    </citation>
    <scope>NUCLEOTIDE SEQUENCE</scope>
    <source>
        <strain evidence="10">JCM 19596</strain>
    </source>
</reference>
<dbReference type="Gene3D" id="3.60.20.10">
    <property type="entry name" value="Glutamine Phosphoribosylpyrophosphate, subunit 1, domain 1"/>
    <property type="match status" value="1"/>
</dbReference>
<keyword evidence="6" id="KW-0378">Hydrolase</keyword>
<dbReference type="InterPro" id="IPR001353">
    <property type="entry name" value="Proteasome_sua/b"/>
</dbReference>
<dbReference type="SUPFAM" id="SSF56235">
    <property type="entry name" value="N-terminal nucleophile aminohydrolases (Ntn hydrolases)"/>
    <property type="match status" value="1"/>
</dbReference>
<evidence type="ECO:0000256" key="9">
    <source>
        <dbReference type="SAM" id="MobiDB-lite"/>
    </source>
</evidence>
<dbReference type="EC" id="3.4.25.1" evidence="2"/>
<evidence type="ECO:0000256" key="6">
    <source>
        <dbReference type="ARBA" id="ARBA00022801"/>
    </source>
</evidence>
<evidence type="ECO:0000256" key="4">
    <source>
        <dbReference type="ARBA" id="ARBA00022670"/>
    </source>
</evidence>
<dbReference type="PANTHER" id="PTHR32194">
    <property type="entry name" value="METALLOPROTEASE TLDD"/>
    <property type="match status" value="1"/>
</dbReference>
<evidence type="ECO:0000313" key="11">
    <source>
        <dbReference type="Proteomes" id="UP000607197"/>
    </source>
</evidence>
<dbReference type="InterPro" id="IPR029055">
    <property type="entry name" value="Ntn_hydrolases_N"/>
</dbReference>
<feature type="compositionally biased region" description="Basic and acidic residues" evidence="9">
    <location>
        <begin position="1"/>
        <end position="21"/>
    </location>
</feature>
<evidence type="ECO:0000256" key="3">
    <source>
        <dbReference type="ARBA" id="ARBA00022490"/>
    </source>
</evidence>
<dbReference type="GO" id="GO:0019774">
    <property type="term" value="C:proteasome core complex, beta-subunit complex"/>
    <property type="evidence" value="ECO:0007669"/>
    <property type="project" value="UniProtKB-ARBA"/>
</dbReference>
<organism evidence="10 11">
    <name type="scientific">Halocalculus aciditolerans</name>
    <dbReference type="NCBI Taxonomy" id="1383812"/>
    <lineage>
        <taxon>Archaea</taxon>
        <taxon>Methanobacteriati</taxon>
        <taxon>Methanobacteriota</taxon>
        <taxon>Stenosarchaea group</taxon>
        <taxon>Halobacteria</taxon>
        <taxon>Halobacteriales</taxon>
        <taxon>Halobacteriaceae</taxon>
        <taxon>Halocalculus</taxon>
    </lineage>
</organism>
<dbReference type="Proteomes" id="UP000607197">
    <property type="component" value="Unassembled WGS sequence"/>
</dbReference>
<evidence type="ECO:0000256" key="5">
    <source>
        <dbReference type="ARBA" id="ARBA00022698"/>
    </source>
</evidence>
<accession>A0A830F8Z3</accession>
<evidence type="ECO:0000313" key="10">
    <source>
        <dbReference type="EMBL" id="GGL51655.1"/>
    </source>
</evidence>
<dbReference type="RefSeq" id="WP_188975974.1">
    <property type="nucleotide sequence ID" value="NZ_BMPG01000001.1"/>
</dbReference>
<dbReference type="InterPro" id="IPR000243">
    <property type="entry name" value="Pept_T1A_subB"/>
</dbReference>
<reference evidence="10" key="2">
    <citation type="submission" date="2020-09" db="EMBL/GenBank/DDBJ databases">
        <authorList>
            <person name="Sun Q."/>
            <person name="Ohkuma M."/>
        </authorList>
    </citation>
    <scope>NUCLEOTIDE SEQUENCE</scope>
    <source>
        <strain evidence="10">JCM 19596</strain>
    </source>
</reference>
<evidence type="ECO:0000256" key="1">
    <source>
        <dbReference type="ARBA" id="ARBA00001198"/>
    </source>
</evidence>
<dbReference type="GO" id="GO:0005737">
    <property type="term" value="C:cytoplasm"/>
    <property type="evidence" value="ECO:0007669"/>
    <property type="project" value="TreeGrafter"/>
</dbReference>
<dbReference type="Pfam" id="PF00227">
    <property type="entry name" value="Proteasome"/>
    <property type="match status" value="1"/>
</dbReference>
<keyword evidence="7 10" id="KW-0647">Proteasome</keyword>
<dbReference type="PROSITE" id="PS51476">
    <property type="entry name" value="PROTEASOME_BETA_2"/>
    <property type="match status" value="1"/>
</dbReference>
<evidence type="ECO:0000256" key="2">
    <source>
        <dbReference type="ARBA" id="ARBA00012039"/>
    </source>
</evidence>
<comment type="catalytic activity">
    <reaction evidence="1">
        <text>Cleavage of peptide bonds with very broad specificity.</text>
        <dbReference type="EC" id="3.4.25.1"/>
    </reaction>
</comment>
<dbReference type="AlphaFoldDB" id="A0A830F8Z3"/>
<protein>
    <recommendedName>
        <fullName evidence="2">proteasome endopeptidase complex</fullName>
        <ecNumber evidence="2">3.4.25.1</ecNumber>
    </recommendedName>
</protein>
<dbReference type="GO" id="GO:0051603">
    <property type="term" value="P:proteolysis involved in protein catabolic process"/>
    <property type="evidence" value="ECO:0007669"/>
    <property type="project" value="InterPro"/>
</dbReference>
<proteinExistence type="predicted"/>
<dbReference type="InterPro" id="IPR023333">
    <property type="entry name" value="Proteasome_suB-type"/>
</dbReference>
<dbReference type="PRINTS" id="PR00141">
    <property type="entry name" value="PROTEASOME"/>
</dbReference>
<keyword evidence="5" id="KW-0888">Threonine protease</keyword>
<evidence type="ECO:0000256" key="7">
    <source>
        <dbReference type="ARBA" id="ARBA00022942"/>
    </source>
</evidence>
<keyword evidence="4" id="KW-0645">Protease</keyword>
<sequence>METDRDANRAGEEYASRRPLHETAPGLADAADTVNPAGSNEGAGNVAETGTTVVGLVAGDAAVLGADQRASVGGGRFVTNKGVRKVEPVHPTGAAALSGTVGHLQQFVRVLRAESRLYAERRDGPPSMSALGTLAASVLRTSGMQVSPLLGGVDADGAHVLELDGGGGVLSDTYAAGGSGMQLAYGVLENEYADDIGLTEAREVAAAAVEHASERDTASGNGVTLATVTVDGVDIDEYAAAEEVA</sequence>
<gene>
    <name evidence="10" type="ORF">GCM10009039_07440</name>
</gene>
<keyword evidence="11" id="KW-1185">Reference proteome</keyword>
<evidence type="ECO:0000256" key="8">
    <source>
        <dbReference type="PIRSR" id="PIRSR600243-1"/>
    </source>
</evidence>
<dbReference type="EMBL" id="BMPG01000001">
    <property type="protein sequence ID" value="GGL51655.1"/>
    <property type="molecule type" value="Genomic_DNA"/>
</dbReference>
<name>A0A830F8Z3_9EURY</name>
<comment type="caution">
    <text evidence="10">The sequence shown here is derived from an EMBL/GenBank/DDBJ whole genome shotgun (WGS) entry which is preliminary data.</text>
</comment>
<feature type="region of interest" description="Disordered" evidence="9">
    <location>
        <begin position="1"/>
        <end position="46"/>
    </location>
</feature>
<keyword evidence="3" id="KW-0963">Cytoplasm</keyword>
<dbReference type="PANTHER" id="PTHR32194:SF0">
    <property type="entry name" value="ATP-DEPENDENT PROTEASE SUBUNIT HSLV"/>
    <property type="match status" value="1"/>
</dbReference>
<dbReference type="OrthoDB" id="6330at2157"/>